<sequence>MMAPRTRKPSGVVPWPLVLVEGGEKAGKSWCAAELSASEKVGRTYWIDWGEGAADEYGAIPGARYEVIDHDGTWPDIVGQVEEVRQVAAAEAAAGRPPVVLVIDSATAEWDQLKDIADQKARRRLAQKGKALPSGEEVKISIDLWNDVGARHRRLMTSLMTFPGIVIVTARGKDVAALDASGQPIQGRKDYKVEGHKNLAYDASAWVRLSRDSAPMVVGLRSVHSGVRPGVDRPVTAPNFTLEWLIFEVLKCVPGKAAPRRMATGGPERSAQEIADEALKPGTDPGRLRELAHEGDALGVAEDSVSDRQGNEGALRDLIAYLGTVRARQGPAEEIQHRRMHALWREAGDFEDRLDRLTYTSEILGRQITTSSELTGADAEQVIAALQRYIAQNTRPGERDTATTGASA</sequence>
<dbReference type="Proteomes" id="UP000294513">
    <property type="component" value="Unassembled WGS sequence"/>
</dbReference>
<organism evidence="1 2">
    <name type="scientific">Actinomadura rubrisoli</name>
    <dbReference type="NCBI Taxonomy" id="2530368"/>
    <lineage>
        <taxon>Bacteria</taxon>
        <taxon>Bacillati</taxon>
        <taxon>Actinomycetota</taxon>
        <taxon>Actinomycetes</taxon>
        <taxon>Streptosporangiales</taxon>
        <taxon>Thermomonosporaceae</taxon>
        <taxon>Actinomadura</taxon>
    </lineage>
</organism>
<accession>A0A4R5ABG2</accession>
<gene>
    <name evidence="1" type="ORF">E1298_38260</name>
</gene>
<evidence type="ECO:0000313" key="1">
    <source>
        <dbReference type="EMBL" id="TDD68580.1"/>
    </source>
</evidence>
<reference evidence="1 2" key="1">
    <citation type="submission" date="2019-03" db="EMBL/GenBank/DDBJ databases">
        <title>Draft genome sequences of novel Actinobacteria.</title>
        <authorList>
            <person name="Sahin N."/>
            <person name="Ay H."/>
            <person name="Saygin H."/>
        </authorList>
    </citation>
    <scope>NUCLEOTIDE SEQUENCE [LARGE SCALE GENOMIC DNA]</scope>
    <source>
        <strain evidence="1 2">H3C3</strain>
    </source>
</reference>
<protein>
    <submittedName>
        <fullName evidence="1">Uncharacterized protein</fullName>
    </submittedName>
</protein>
<name>A0A4R5ABG2_9ACTN</name>
<dbReference type="OrthoDB" id="3848202at2"/>
<proteinExistence type="predicted"/>
<evidence type="ECO:0000313" key="2">
    <source>
        <dbReference type="Proteomes" id="UP000294513"/>
    </source>
</evidence>
<dbReference type="AlphaFoldDB" id="A0A4R5ABG2"/>
<dbReference type="Pfam" id="PF13479">
    <property type="entry name" value="AAA_24"/>
    <property type="match status" value="1"/>
</dbReference>
<dbReference type="EMBL" id="SMKU01000336">
    <property type="protein sequence ID" value="TDD68580.1"/>
    <property type="molecule type" value="Genomic_DNA"/>
</dbReference>
<keyword evidence="2" id="KW-1185">Reference proteome</keyword>
<comment type="caution">
    <text evidence="1">The sequence shown here is derived from an EMBL/GenBank/DDBJ whole genome shotgun (WGS) entry which is preliminary data.</text>
</comment>